<feature type="transmembrane region" description="Helical" evidence="6">
    <location>
        <begin position="184"/>
        <end position="207"/>
    </location>
</feature>
<evidence type="ECO:0000313" key="8">
    <source>
        <dbReference type="EMBL" id="KZZ89252.1"/>
    </source>
</evidence>
<feature type="transmembrane region" description="Helical" evidence="6">
    <location>
        <begin position="150"/>
        <end position="172"/>
    </location>
</feature>
<name>A0A167WTG7_9EURO</name>
<feature type="transmembrane region" description="Helical" evidence="6">
    <location>
        <begin position="353"/>
        <end position="372"/>
    </location>
</feature>
<feature type="transmembrane region" description="Helical" evidence="6">
    <location>
        <begin position="219"/>
        <end position="239"/>
    </location>
</feature>
<dbReference type="PANTHER" id="PTHR43791">
    <property type="entry name" value="PERMEASE-RELATED"/>
    <property type="match status" value="1"/>
</dbReference>
<keyword evidence="3 6" id="KW-0812">Transmembrane</keyword>
<protein>
    <submittedName>
        <fullName evidence="8">Major facilitator superfamily domain, general substrate transporter</fullName>
    </submittedName>
</protein>
<dbReference type="VEuPathDB" id="FungiDB:AAP_04399"/>
<evidence type="ECO:0000256" key="4">
    <source>
        <dbReference type="ARBA" id="ARBA00022989"/>
    </source>
</evidence>
<accession>A0A167WTG7</accession>
<keyword evidence="5 6" id="KW-0472">Membrane</keyword>
<evidence type="ECO:0000256" key="2">
    <source>
        <dbReference type="ARBA" id="ARBA00022448"/>
    </source>
</evidence>
<keyword evidence="2" id="KW-0813">Transport</keyword>
<dbReference type="InterPro" id="IPR011701">
    <property type="entry name" value="MFS"/>
</dbReference>
<evidence type="ECO:0000259" key="7">
    <source>
        <dbReference type="PROSITE" id="PS50850"/>
    </source>
</evidence>
<dbReference type="AlphaFoldDB" id="A0A167WTG7"/>
<evidence type="ECO:0000256" key="6">
    <source>
        <dbReference type="SAM" id="Phobius"/>
    </source>
</evidence>
<dbReference type="EMBL" id="AZGZ01000021">
    <property type="protein sequence ID" value="KZZ89252.1"/>
    <property type="molecule type" value="Genomic_DNA"/>
</dbReference>
<dbReference type="PANTHER" id="PTHR43791:SF24">
    <property type="entry name" value="NICOTINIC ACID PLASMA MEMBRANE TRANSPORTER"/>
    <property type="match status" value="1"/>
</dbReference>
<sequence>MSKDDDEQTVQCTASQQIDDLEKNVAVVGDRSDPGSIESFNIDPEKEKQLLVKLDLFLAPIICLAYLCCFLDRSNIGNVKVAGMPEDIHASSSQFSTAVSILYATYVSLETPWSLSLKRLTPRYVLTGLCMVWSLTTIFTGFVQNPGGLYATRLILGACEAGLFPALTLYLSGIYQRDELAKRISYLFVATALAGAFGGLLAYGILYMDGTAGVAGWRWVYIIEGLFSFVVGLLIWFGLPNDISKAYFLNHEERELTLARKRISEAYNGESKFSWREVMITVKDPKTYLSGCISFCQDILLYGFSTFLPSIIEAMGHEGFAVQYLTIPVYILGGICFLVFAWFSDKTRTRGPFIFFANFFGIAGYIILLTVHNNGIKYFATFLCAIAVYTGPGMNVTWLTVNFAPHYRRATAIGMQQTIGNTAGIVAGTDRSDDCIFEVPGQSEGED</sequence>
<feature type="transmembrane region" description="Helical" evidence="6">
    <location>
        <begin position="124"/>
        <end position="144"/>
    </location>
</feature>
<keyword evidence="4 6" id="KW-1133">Transmembrane helix</keyword>
<dbReference type="FunFam" id="1.20.1250.20:FF:000018">
    <property type="entry name" value="MFS transporter permease"/>
    <property type="match status" value="1"/>
</dbReference>
<keyword evidence="9" id="KW-1185">Reference proteome</keyword>
<dbReference type="GO" id="GO:0022857">
    <property type="term" value="F:transmembrane transporter activity"/>
    <property type="evidence" value="ECO:0007669"/>
    <property type="project" value="InterPro"/>
</dbReference>
<dbReference type="OrthoDB" id="2962993at2759"/>
<dbReference type="InterPro" id="IPR036259">
    <property type="entry name" value="MFS_trans_sf"/>
</dbReference>
<dbReference type="Proteomes" id="UP000242877">
    <property type="component" value="Unassembled WGS sequence"/>
</dbReference>
<dbReference type="Pfam" id="PF07690">
    <property type="entry name" value="MFS_1"/>
    <property type="match status" value="1"/>
</dbReference>
<feature type="transmembrane region" description="Helical" evidence="6">
    <location>
        <begin position="320"/>
        <end position="341"/>
    </location>
</feature>
<dbReference type="GO" id="GO:0016020">
    <property type="term" value="C:membrane"/>
    <property type="evidence" value="ECO:0007669"/>
    <property type="project" value="UniProtKB-SubCell"/>
</dbReference>
<evidence type="ECO:0000256" key="3">
    <source>
        <dbReference type="ARBA" id="ARBA00022692"/>
    </source>
</evidence>
<dbReference type="SUPFAM" id="SSF103473">
    <property type="entry name" value="MFS general substrate transporter"/>
    <property type="match status" value="1"/>
</dbReference>
<comment type="caution">
    <text evidence="8">The sequence shown here is derived from an EMBL/GenBank/DDBJ whole genome shotgun (WGS) entry which is preliminary data.</text>
</comment>
<reference evidence="8 9" key="1">
    <citation type="journal article" date="2016" name="Genome Biol. Evol.">
        <title>Divergent and convergent evolution of fungal pathogenicity.</title>
        <authorList>
            <person name="Shang Y."/>
            <person name="Xiao G."/>
            <person name="Zheng P."/>
            <person name="Cen K."/>
            <person name="Zhan S."/>
            <person name="Wang C."/>
        </authorList>
    </citation>
    <scope>NUCLEOTIDE SEQUENCE [LARGE SCALE GENOMIC DNA]</scope>
    <source>
        <strain evidence="8 9">ARSEF 7405</strain>
    </source>
</reference>
<organism evidence="8 9">
    <name type="scientific">Ascosphaera apis ARSEF 7405</name>
    <dbReference type="NCBI Taxonomy" id="392613"/>
    <lineage>
        <taxon>Eukaryota</taxon>
        <taxon>Fungi</taxon>
        <taxon>Dikarya</taxon>
        <taxon>Ascomycota</taxon>
        <taxon>Pezizomycotina</taxon>
        <taxon>Eurotiomycetes</taxon>
        <taxon>Eurotiomycetidae</taxon>
        <taxon>Onygenales</taxon>
        <taxon>Ascosphaeraceae</taxon>
        <taxon>Ascosphaera</taxon>
    </lineage>
</organism>
<proteinExistence type="predicted"/>
<dbReference type="Gene3D" id="1.20.1250.20">
    <property type="entry name" value="MFS general substrate transporter like domains"/>
    <property type="match status" value="2"/>
</dbReference>
<dbReference type="InterPro" id="IPR020846">
    <property type="entry name" value="MFS_dom"/>
</dbReference>
<evidence type="ECO:0000256" key="5">
    <source>
        <dbReference type="ARBA" id="ARBA00023136"/>
    </source>
</evidence>
<feature type="transmembrane region" description="Helical" evidence="6">
    <location>
        <begin position="378"/>
        <end position="401"/>
    </location>
</feature>
<feature type="domain" description="Major facilitator superfamily (MFS) profile" evidence="7">
    <location>
        <begin position="58"/>
        <end position="447"/>
    </location>
</feature>
<dbReference type="PROSITE" id="PS50850">
    <property type="entry name" value="MFS"/>
    <property type="match status" value="1"/>
</dbReference>
<evidence type="ECO:0000313" key="9">
    <source>
        <dbReference type="Proteomes" id="UP000242877"/>
    </source>
</evidence>
<evidence type="ECO:0000256" key="1">
    <source>
        <dbReference type="ARBA" id="ARBA00004141"/>
    </source>
</evidence>
<feature type="transmembrane region" description="Helical" evidence="6">
    <location>
        <begin position="288"/>
        <end position="308"/>
    </location>
</feature>
<comment type="subcellular location">
    <subcellularLocation>
        <location evidence="1">Membrane</location>
        <topology evidence="1">Multi-pass membrane protein</topology>
    </subcellularLocation>
</comment>
<gene>
    <name evidence="8" type="ORF">AAP_04399</name>
</gene>